<dbReference type="SUPFAM" id="SSF56935">
    <property type="entry name" value="Porins"/>
    <property type="match status" value="1"/>
</dbReference>
<accession>A0A7J5JBQ4</accession>
<protein>
    <submittedName>
        <fullName evidence="1">TonB-dependent receptor</fullName>
    </submittedName>
</protein>
<name>A0A7J5JBQ4_BACT4</name>
<evidence type="ECO:0000313" key="1">
    <source>
        <dbReference type="EMBL" id="KAB4443766.1"/>
    </source>
</evidence>
<sequence length="294" mass="32918">NQLLRVANPAGSLYAFRYINAGKIRNTGIELTLEGTPFMNENFRWKTAVNMSMNRNKVVSLHKDYKSFRYGSEGFSMAYDMWVKEGGKLGDIYGNGFERDENGKIKINETGNPIKVTGNNTLLGNANPDALLGWSNTFTYKGFTLYFLIDARIGGDVMSLTQAHLDAMGVSKESGESRDRGYVEYEGIQFKDVSNFYGTVGGRNGISEYYMYDATNVRLRELTLGYSFPETLLAKTKFIKGLDLTLVARNLFFLYKDAPFDPDATLSVGNTLQGVDVFGMPTTRNIGFNVKFTF</sequence>
<gene>
    <name evidence="1" type="ORF">GAN93_26735</name>
</gene>
<reference evidence="1 2" key="1">
    <citation type="journal article" date="2019" name="Nat. Med.">
        <title>A library of human gut bacterial isolates paired with longitudinal multiomics data enables mechanistic microbiome research.</title>
        <authorList>
            <person name="Poyet M."/>
            <person name="Groussin M."/>
            <person name="Gibbons S.M."/>
            <person name="Avila-Pacheco J."/>
            <person name="Jiang X."/>
            <person name="Kearney S.M."/>
            <person name="Perrotta A.R."/>
            <person name="Berdy B."/>
            <person name="Zhao S."/>
            <person name="Lieberman T.D."/>
            <person name="Swanson P.K."/>
            <person name="Smith M."/>
            <person name="Roesemann S."/>
            <person name="Alexander J.E."/>
            <person name="Rich S.A."/>
            <person name="Livny J."/>
            <person name="Vlamakis H."/>
            <person name="Clish C."/>
            <person name="Bullock K."/>
            <person name="Deik A."/>
            <person name="Scott J."/>
            <person name="Pierce K.A."/>
            <person name="Xavier R.J."/>
            <person name="Alm E.J."/>
        </authorList>
    </citation>
    <scope>NUCLEOTIDE SEQUENCE [LARGE SCALE GENOMIC DNA]</scope>
    <source>
        <strain evidence="1 2">BIOML-A165</strain>
    </source>
</reference>
<dbReference type="EMBL" id="WCSB01000221">
    <property type="protein sequence ID" value="KAB4443766.1"/>
    <property type="molecule type" value="Genomic_DNA"/>
</dbReference>
<evidence type="ECO:0000313" key="2">
    <source>
        <dbReference type="Proteomes" id="UP000460317"/>
    </source>
</evidence>
<dbReference type="AlphaFoldDB" id="A0A7J5JBQ4"/>
<dbReference type="Proteomes" id="UP000460317">
    <property type="component" value="Unassembled WGS sequence"/>
</dbReference>
<keyword evidence="1" id="KW-0675">Receptor</keyword>
<proteinExistence type="predicted"/>
<comment type="caution">
    <text evidence="1">The sequence shown here is derived from an EMBL/GenBank/DDBJ whole genome shotgun (WGS) entry which is preliminary data.</text>
</comment>
<organism evidence="1 2">
    <name type="scientific">Bacteroides thetaiotaomicron</name>
    <dbReference type="NCBI Taxonomy" id="818"/>
    <lineage>
        <taxon>Bacteria</taxon>
        <taxon>Pseudomonadati</taxon>
        <taxon>Bacteroidota</taxon>
        <taxon>Bacteroidia</taxon>
        <taxon>Bacteroidales</taxon>
        <taxon>Bacteroidaceae</taxon>
        <taxon>Bacteroides</taxon>
    </lineage>
</organism>
<feature type="non-terminal residue" evidence="1">
    <location>
        <position position="1"/>
    </location>
</feature>